<protein>
    <recommendedName>
        <fullName evidence="4">FNIP repeat-containing protein</fullName>
    </recommendedName>
</protein>
<dbReference type="PANTHER" id="PTHR32134">
    <property type="entry name" value="FNIP REPEAT-CONTAINING PROTEIN"/>
    <property type="match status" value="1"/>
</dbReference>
<name>A0A8J4PKP2_9MYCE</name>
<proteinExistence type="predicted"/>
<organism evidence="2 3">
    <name type="scientific">Polysphondylium violaceum</name>
    <dbReference type="NCBI Taxonomy" id="133409"/>
    <lineage>
        <taxon>Eukaryota</taxon>
        <taxon>Amoebozoa</taxon>
        <taxon>Evosea</taxon>
        <taxon>Eumycetozoa</taxon>
        <taxon>Dictyostelia</taxon>
        <taxon>Dictyosteliales</taxon>
        <taxon>Dictyosteliaceae</taxon>
        <taxon>Polysphondylium</taxon>
    </lineage>
</organism>
<dbReference type="AlphaFoldDB" id="A0A8J4PKP2"/>
<dbReference type="Proteomes" id="UP000695562">
    <property type="component" value="Unassembled WGS sequence"/>
</dbReference>
<dbReference type="InterPro" id="IPR051251">
    <property type="entry name" value="STK_FNIP-Repeat"/>
</dbReference>
<keyword evidence="3" id="KW-1185">Reference proteome</keyword>
<dbReference type="Pfam" id="PF05725">
    <property type="entry name" value="FNIP"/>
    <property type="match status" value="1"/>
</dbReference>
<comment type="caution">
    <text evidence="2">The sequence shown here is derived from an EMBL/GenBank/DDBJ whole genome shotgun (WGS) entry which is preliminary data.</text>
</comment>
<dbReference type="InterPro" id="IPR008615">
    <property type="entry name" value="FNIP"/>
</dbReference>
<evidence type="ECO:0000256" key="1">
    <source>
        <dbReference type="ARBA" id="ARBA00022737"/>
    </source>
</evidence>
<evidence type="ECO:0000313" key="2">
    <source>
        <dbReference type="EMBL" id="KAF2068570.1"/>
    </source>
</evidence>
<reference evidence="2" key="1">
    <citation type="submission" date="2020-01" db="EMBL/GenBank/DDBJ databases">
        <title>Development of genomics and gene disruption for Polysphondylium violaceum indicates a role for the polyketide synthase stlB in stalk morphogenesis.</title>
        <authorList>
            <person name="Narita B."/>
            <person name="Kawabe Y."/>
            <person name="Kin K."/>
            <person name="Saito T."/>
            <person name="Gibbs R."/>
            <person name="Kuspa A."/>
            <person name="Muzny D."/>
            <person name="Queller D."/>
            <person name="Richards S."/>
            <person name="Strassman J."/>
            <person name="Sucgang R."/>
            <person name="Worley K."/>
            <person name="Schaap P."/>
        </authorList>
    </citation>
    <scope>NUCLEOTIDE SEQUENCE</scope>
    <source>
        <strain evidence="2">QSvi11</strain>
    </source>
</reference>
<dbReference type="OrthoDB" id="24303at2759"/>
<dbReference type="EMBL" id="AJWJ01000925">
    <property type="protein sequence ID" value="KAF2068570.1"/>
    <property type="molecule type" value="Genomic_DNA"/>
</dbReference>
<sequence>MPPNLLYLNLNKCVINGNGNGSIKYLIFGILSEKLSDNFFNIPESVTQLKFRSFYQLENYNLPSNLTELSYEYYGQPSTPINLPLLPRNLKTLNLNCFLTYESKDKFPIGLINYTNNNRRISQENVLIIPDSVKKLRVYNLRTFSELPVIPSTVTYLEIANYWNLVNMQIKLLTNITKLTICFNHNIDDDLLIGLIPPTVTDLGINYNSLKPIEKGVIPNSVTKLFLCSHKTVPIYIPNGVTTLTFLDNDQIHPEIEIPSSVRTVGFYRANFSKIPFHLFPNVTTFWFSGADRCSRQFEQKLEMNFPNYNTNILPSNTQLVKFDIMNYHFIDQKVYKEHYHLSNNLFNFNQGSATLFM</sequence>
<evidence type="ECO:0000313" key="3">
    <source>
        <dbReference type="Proteomes" id="UP000695562"/>
    </source>
</evidence>
<keyword evidence="1" id="KW-0677">Repeat</keyword>
<accession>A0A8J4PKP2</accession>
<dbReference type="PANTHER" id="PTHR32134:SF92">
    <property type="entry name" value="FNIP REPEAT-CONTAINING PROTEIN"/>
    <property type="match status" value="1"/>
</dbReference>
<evidence type="ECO:0008006" key="4">
    <source>
        <dbReference type="Google" id="ProtNLM"/>
    </source>
</evidence>
<gene>
    <name evidence="2" type="ORF">CYY_010105</name>
</gene>